<feature type="compositionally biased region" description="Polar residues" evidence="1">
    <location>
        <begin position="300"/>
        <end position="322"/>
    </location>
</feature>
<dbReference type="GeneID" id="87948834"/>
<feature type="region of interest" description="Disordered" evidence="1">
    <location>
        <begin position="828"/>
        <end position="864"/>
    </location>
</feature>
<feature type="compositionally biased region" description="Polar residues" evidence="1">
    <location>
        <begin position="111"/>
        <end position="127"/>
    </location>
</feature>
<proteinExistence type="predicted"/>
<dbReference type="EMBL" id="CP137312">
    <property type="protein sequence ID" value="WQF87320.1"/>
    <property type="molecule type" value="Genomic_DNA"/>
</dbReference>
<feature type="region of interest" description="Disordered" evidence="1">
    <location>
        <begin position="242"/>
        <end position="322"/>
    </location>
</feature>
<gene>
    <name evidence="2" type="ORF">CDEST_12334</name>
</gene>
<feature type="compositionally biased region" description="Low complexity" evidence="1">
    <location>
        <begin position="93"/>
        <end position="104"/>
    </location>
</feature>
<evidence type="ECO:0000313" key="3">
    <source>
        <dbReference type="Proteomes" id="UP001322277"/>
    </source>
</evidence>
<keyword evidence="3" id="KW-1185">Reference proteome</keyword>
<dbReference type="RefSeq" id="XP_062784541.1">
    <property type="nucleotide sequence ID" value="XM_062928490.1"/>
</dbReference>
<protein>
    <submittedName>
        <fullName evidence="2">Uncharacterized protein</fullName>
    </submittedName>
</protein>
<dbReference type="KEGG" id="cdet:87948834"/>
<dbReference type="Proteomes" id="UP001322277">
    <property type="component" value="Chromosome 8"/>
</dbReference>
<reference evidence="3" key="1">
    <citation type="journal article" date="2023" name="bioRxiv">
        <title>Complete genome of the Medicago anthracnose fungus, Colletotrichum destructivum, reveals a mini-chromosome-like region within a core chromosome.</title>
        <authorList>
            <person name="Lapalu N."/>
            <person name="Simon A."/>
            <person name="Lu A."/>
            <person name="Plaumann P.-L."/>
            <person name="Amselem J."/>
            <person name="Pigne S."/>
            <person name="Auger A."/>
            <person name="Koch C."/>
            <person name="Dallery J.-F."/>
            <person name="O'Connell R.J."/>
        </authorList>
    </citation>
    <scope>NUCLEOTIDE SEQUENCE [LARGE SCALE GENOMIC DNA]</scope>
    <source>
        <strain evidence="3">CBS 520.97</strain>
    </source>
</reference>
<feature type="compositionally biased region" description="Polar residues" evidence="1">
    <location>
        <begin position="923"/>
        <end position="936"/>
    </location>
</feature>
<evidence type="ECO:0000313" key="2">
    <source>
        <dbReference type="EMBL" id="WQF87320.1"/>
    </source>
</evidence>
<feature type="compositionally biased region" description="Pro residues" evidence="1">
    <location>
        <begin position="984"/>
        <end position="994"/>
    </location>
</feature>
<dbReference type="AlphaFoldDB" id="A0AAX4IVR2"/>
<feature type="region of interest" description="Disordered" evidence="1">
    <location>
        <begin position="1"/>
        <end position="33"/>
    </location>
</feature>
<feature type="compositionally biased region" description="Basic and acidic residues" evidence="1">
    <location>
        <begin position="972"/>
        <end position="982"/>
    </location>
</feature>
<feature type="compositionally biased region" description="Polar residues" evidence="1">
    <location>
        <begin position="361"/>
        <end position="372"/>
    </location>
</feature>
<accession>A0AAX4IVR2</accession>
<feature type="compositionally biased region" description="Low complexity" evidence="1">
    <location>
        <begin position="1"/>
        <end position="15"/>
    </location>
</feature>
<feature type="region of interest" description="Disordered" evidence="1">
    <location>
        <begin position="898"/>
        <end position="994"/>
    </location>
</feature>
<feature type="region of interest" description="Disordered" evidence="1">
    <location>
        <begin position="70"/>
        <end position="219"/>
    </location>
</feature>
<feature type="compositionally biased region" description="Basic and acidic residues" evidence="1">
    <location>
        <begin position="952"/>
        <end position="965"/>
    </location>
</feature>
<feature type="compositionally biased region" description="Basic and acidic residues" evidence="1">
    <location>
        <begin position="263"/>
        <end position="276"/>
    </location>
</feature>
<feature type="region of interest" description="Disordered" evidence="1">
    <location>
        <begin position="357"/>
        <end position="381"/>
    </location>
</feature>
<name>A0AAX4IVR2_9PEZI</name>
<feature type="compositionally biased region" description="Low complexity" evidence="1">
    <location>
        <begin position="175"/>
        <end position="188"/>
    </location>
</feature>
<feature type="region of interest" description="Disordered" evidence="1">
    <location>
        <begin position="509"/>
        <end position="547"/>
    </location>
</feature>
<evidence type="ECO:0000256" key="1">
    <source>
        <dbReference type="SAM" id="MobiDB-lite"/>
    </source>
</evidence>
<feature type="compositionally biased region" description="Polar residues" evidence="1">
    <location>
        <begin position="843"/>
        <end position="855"/>
    </location>
</feature>
<organism evidence="2 3">
    <name type="scientific">Colletotrichum destructivum</name>
    <dbReference type="NCBI Taxonomy" id="34406"/>
    <lineage>
        <taxon>Eukaryota</taxon>
        <taxon>Fungi</taxon>
        <taxon>Dikarya</taxon>
        <taxon>Ascomycota</taxon>
        <taxon>Pezizomycotina</taxon>
        <taxon>Sordariomycetes</taxon>
        <taxon>Hypocreomycetidae</taxon>
        <taxon>Glomerellales</taxon>
        <taxon>Glomerellaceae</taxon>
        <taxon>Colletotrichum</taxon>
        <taxon>Colletotrichum destructivum species complex</taxon>
    </lineage>
</organism>
<sequence length="994" mass="108214">MASSTSSTGSSNPSTPFGLANGTPIPEKFTRIPKDQQTLLDREDSWISVMKRHPRQGTVNLPPKALENVTYLHTSRTLPPAAQKPNTLGSNGLAEAEPAALTAPSHEQENGNHPSSNPGTPISSWSESPRRSPCTPRRQHVTPSPAPSIRSQVATERPSGASKFPSQSPPPDRPSSPQIASSPPIQSAPKRHIPPVVGSKRRPIEAFPSSSAGVEEELETAIPDALLEATPPVNRMAARLATTSQAVTSPPCGQGSMVPSTYKDVKSPEVKAEGPNKKRRMKSIKFDSSPQERPAESGFPSKTSTRPTVLLSASQEESLPTSSASLIASTLPITDARSSLVAHRVARDISGLGRAVANDEQVGTNSRSSLSTPKPAHVSEDEVMTGASNLSGTRQAGADDGSFNQSTQNARCQQILTYLDSEWNREGLDWLPPTLNHFRSTLTYRSLETLQKITSMAIKNGTRLSRLWSEPDGLLHRATLHQTNGKLVFPEELVHMTFDLYGTKIAGTTSHRARTTEEVSRGSSRPASRRESLTQARVPNPSPPESPAAVQAAQEALVSQVVRTRQRRVERISQPPLEVTGKTFAQAPLEAFRSAYPSYSGSIDDFVKACLAIKDLRRKLLLPKWLYDDFIRAFVDGFVPYIETLDDDEPPLSAYQWYVEHVDRPTFEGGIVTRENLHQVFKVYHSEFKSAKESVLGKTSPNLGAGQMPSFDKAELQLEKCPQATVAQTIEPTEARPENHEARRTSAALSLLPNQSSSVTAQEANKGPATGRHASIKVKDRGLMSMVSRTTLTGGDKGKRLPVKEHPILWDAPASAPAIQRHRNALPRDGDITFVPSTPRPRTANSNDASSFKNNDQTHDDRFLGTIPTTQTTVRKPMLPEWKDAIPARLDRNDIVAETPTRGSAAPVKTPTQHPAVRRSLPISFTPTTPSASLPSAESLRGGTPKSTLSDNRIKKPKNETEEERKKRKMRAKLEKMAKEGRLAPPPSSMAPKS</sequence>